<evidence type="ECO:0000313" key="4">
    <source>
        <dbReference type="Proteomes" id="UP001448207"/>
    </source>
</evidence>
<keyword evidence="3" id="KW-0808">Transferase</keyword>
<comment type="caution">
    <text evidence="3">The sequence shown here is derived from an EMBL/GenBank/DDBJ whole genome shotgun (WGS) entry which is preliminary data.</text>
</comment>
<evidence type="ECO:0000259" key="2">
    <source>
        <dbReference type="Pfam" id="PF13649"/>
    </source>
</evidence>
<dbReference type="Proteomes" id="UP001448207">
    <property type="component" value="Unassembled WGS sequence"/>
</dbReference>
<dbReference type="CDD" id="cd02440">
    <property type="entry name" value="AdoMet_MTases"/>
    <property type="match status" value="1"/>
</dbReference>
<keyword evidence="3" id="KW-0489">Methyltransferase</keyword>
<dbReference type="GO" id="GO:0008168">
    <property type="term" value="F:methyltransferase activity"/>
    <property type="evidence" value="ECO:0007669"/>
    <property type="project" value="UniProtKB-KW"/>
</dbReference>
<reference evidence="3 4" key="1">
    <citation type="submission" date="2024-04" db="EMBL/GenBank/DDBJ databases">
        <title>Symmetric and asymmetric DNA N6-adenine methylation regulates different biological responses in Mucorales.</title>
        <authorList>
            <consortium name="Lawrence Berkeley National Laboratory"/>
            <person name="Lax C."/>
            <person name="Mondo S.J."/>
            <person name="Osorio-Concepcion M."/>
            <person name="Muszewska A."/>
            <person name="Corrochano-Luque M."/>
            <person name="Gutierrez G."/>
            <person name="Riley R."/>
            <person name="Lipzen A."/>
            <person name="Guo J."/>
            <person name="Hundley H."/>
            <person name="Amirebrahimi M."/>
            <person name="Ng V."/>
            <person name="Lorenzo-Gutierrez D."/>
            <person name="Binder U."/>
            <person name="Yang J."/>
            <person name="Song Y."/>
            <person name="Canovas D."/>
            <person name="Navarro E."/>
            <person name="Freitag M."/>
            <person name="Gabaldon T."/>
            <person name="Grigoriev I.V."/>
            <person name="Corrochano L.M."/>
            <person name="Nicolas F.E."/>
            <person name="Garre V."/>
        </authorList>
    </citation>
    <scope>NUCLEOTIDE SEQUENCE [LARGE SCALE GENOMIC DNA]</scope>
    <source>
        <strain evidence="3 4">L51</strain>
    </source>
</reference>
<feature type="compositionally biased region" description="Polar residues" evidence="1">
    <location>
        <begin position="18"/>
        <end position="30"/>
    </location>
</feature>
<dbReference type="EMBL" id="JBCLYO010000021">
    <property type="protein sequence ID" value="KAL0079824.1"/>
    <property type="molecule type" value="Genomic_DNA"/>
</dbReference>
<sequence length="322" mass="35846">MGAKQSKRNFKMSEIVHPTTNPSPMPSATHSSGGSSGANWKMSADGRIYHNVESSAYILPQDEEEQDRLNSQHFAAKALSNGNMLASVVEALPQEAKILDIGCGSGSWVMDVAIDNPCTHITGIDIADIFPAIIRPKNADFKLVNVLDGLPFPDATFDFVHMRLLIVAFRINEWDKVIDEIYRVLKPGGLIQLVESQYTDTEQSPKIHRFVSAHVLSLMADKHQDPLIGSKLEGKVIAHGFELMQKERIRIPFSNPQNAVYAELLWGWGNAMKALKQALAPRLCPDNESDYDQILNEYLKDCADFGWVVYIWSVAGRKPLTV</sequence>
<feature type="compositionally biased region" description="Basic residues" evidence="1">
    <location>
        <begin position="1"/>
        <end position="10"/>
    </location>
</feature>
<dbReference type="PANTHER" id="PTHR43591:SF24">
    <property type="entry name" value="2-METHOXY-6-POLYPRENYL-1,4-BENZOQUINOL METHYLASE, MITOCHONDRIAL"/>
    <property type="match status" value="1"/>
</dbReference>
<dbReference type="GO" id="GO:0032259">
    <property type="term" value="P:methylation"/>
    <property type="evidence" value="ECO:0007669"/>
    <property type="project" value="UniProtKB-KW"/>
</dbReference>
<proteinExistence type="predicted"/>
<dbReference type="Gene3D" id="3.40.50.150">
    <property type="entry name" value="Vaccinia Virus protein VP39"/>
    <property type="match status" value="1"/>
</dbReference>
<dbReference type="InterPro" id="IPR041698">
    <property type="entry name" value="Methyltransf_25"/>
</dbReference>
<evidence type="ECO:0000313" key="3">
    <source>
        <dbReference type="EMBL" id="KAL0079824.1"/>
    </source>
</evidence>
<dbReference type="Pfam" id="PF13649">
    <property type="entry name" value="Methyltransf_25"/>
    <property type="match status" value="1"/>
</dbReference>
<feature type="domain" description="Methyltransferase" evidence="2">
    <location>
        <begin position="98"/>
        <end position="189"/>
    </location>
</feature>
<name>A0ABR3ARH6_PHYBL</name>
<dbReference type="InterPro" id="IPR029063">
    <property type="entry name" value="SAM-dependent_MTases_sf"/>
</dbReference>
<dbReference type="PANTHER" id="PTHR43591">
    <property type="entry name" value="METHYLTRANSFERASE"/>
    <property type="match status" value="1"/>
</dbReference>
<organism evidence="3 4">
    <name type="scientific">Phycomyces blakesleeanus</name>
    <dbReference type="NCBI Taxonomy" id="4837"/>
    <lineage>
        <taxon>Eukaryota</taxon>
        <taxon>Fungi</taxon>
        <taxon>Fungi incertae sedis</taxon>
        <taxon>Mucoromycota</taxon>
        <taxon>Mucoromycotina</taxon>
        <taxon>Mucoromycetes</taxon>
        <taxon>Mucorales</taxon>
        <taxon>Phycomycetaceae</taxon>
        <taxon>Phycomyces</taxon>
    </lineage>
</organism>
<dbReference type="SUPFAM" id="SSF53335">
    <property type="entry name" value="S-adenosyl-L-methionine-dependent methyltransferases"/>
    <property type="match status" value="1"/>
</dbReference>
<gene>
    <name evidence="3" type="ORF">J3Q64DRAFT_1701955</name>
</gene>
<keyword evidence="4" id="KW-1185">Reference proteome</keyword>
<protein>
    <submittedName>
        <fullName evidence="3">S-adenosyl-L-methionine-dependent methyltransferase</fullName>
    </submittedName>
</protein>
<evidence type="ECO:0000256" key="1">
    <source>
        <dbReference type="SAM" id="MobiDB-lite"/>
    </source>
</evidence>
<feature type="region of interest" description="Disordered" evidence="1">
    <location>
        <begin position="1"/>
        <end position="38"/>
    </location>
</feature>
<accession>A0ABR3ARH6</accession>